<dbReference type="Pfam" id="PF04041">
    <property type="entry name" value="Glyco_hydro_130"/>
    <property type="match status" value="1"/>
</dbReference>
<dbReference type="PANTHER" id="PTHR34106">
    <property type="entry name" value="GLYCOSIDASE"/>
    <property type="match status" value="1"/>
</dbReference>
<reference evidence="4 5" key="1">
    <citation type="submission" date="2017-04" db="EMBL/GenBank/DDBJ databases">
        <title>The genome sequence of Parageobacillus galactosidasius DSM 18751.</title>
        <authorList>
            <person name="Ramaloko W.T."/>
            <person name="Koen N."/>
            <person name="Polliack S."/>
            <person name="Aliyu H."/>
            <person name="Lebre P."/>
            <person name="Mohr T."/>
            <person name="Oswald F."/>
            <person name="Zwick M."/>
            <person name="Neumann A."/>
            <person name="Syldatk C."/>
            <person name="Cowan D."/>
            <person name="De Maayer P."/>
        </authorList>
    </citation>
    <scope>NUCLEOTIDE SEQUENCE [LARGE SCALE GENOMIC DNA]</scope>
    <source>
        <strain evidence="4 5">DSM 18751</strain>
    </source>
</reference>
<evidence type="ECO:0000256" key="1">
    <source>
        <dbReference type="ARBA" id="ARBA00022676"/>
    </source>
</evidence>
<keyword evidence="5" id="KW-1185">Reference proteome</keyword>
<comment type="caution">
    <text evidence="4">The sequence shown here is derived from an EMBL/GenBank/DDBJ whole genome shotgun (WGS) entry which is preliminary data.</text>
</comment>
<keyword evidence="1" id="KW-0328">Glycosyltransferase</keyword>
<evidence type="ECO:0000256" key="3">
    <source>
        <dbReference type="ARBA" id="ARBA00024356"/>
    </source>
</evidence>
<organism evidence="4 5">
    <name type="scientific">Parageobacillus galactosidasius</name>
    <dbReference type="NCBI Taxonomy" id="883812"/>
    <lineage>
        <taxon>Bacteria</taxon>
        <taxon>Bacillati</taxon>
        <taxon>Bacillota</taxon>
        <taxon>Bacilli</taxon>
        <taxon>Bacillales</taxon>
        <taxon>Anoxybacillaceae</taxon>
        <taxon>Parageobacillus</taxon>
    </lineage>
</organism>
<dbReference type="PANTHER" id="PTHR34106:SF5">
    <property type="entry name" value="GLYCOSIDASE"/>
    <property type="match status" value="1"/>
</dbReference>
<dbReference type="GO" id="GO:0016798">
    <property type="term" value="F:hydrolase activity, acting on glycosyl bonds"/>
    <property type="evidence" value="ECO:0007669"/>
    <property type="project" value="UniProtKB-KW"/>
</dbReference>
<dbReference type="EMBL" id="NDYL01000002">
    <property type="protein sequence ID" value="OXB91588.1"/>
    <property type="molecule type" value="Genomic_DNA"/>
</dbReference>
<dbReference type="AlphaFoldDB" id="A0A226QI98"/>
<sequence length="365" mass="41504">MHIRSWRRFTVKVKRFPENPLITPGDVKPFHQDHEVIGVFNAGVAQYNGEILLLLRVAERPISEDPNIVRTSVIDFSRGEGKLKIIDLHKDDSRFDFSDPRVIFYNDPNRRVAYLTSISYIRIARSKDGRNFTIDEKPFIYPETKREAWGVEDPRVTKIDDTYYIQYSAASAEGIGVGLISTKDFVTYERLGLIFPPENKDVAIFPEKINGKYYALHRPVPKGVGRPEIWIAESDNLRYWGNHQYLLGLSEKGWESGRIGGGAVPFKTDKGWLEIYHAADKNDRYCLGAVLLDLNNPAKILAKTEEPILEPEEDYEKSGFFGNVVFTCGLVVEGDTVRIYYGAADESIAGAELSLQEIMSKLKYL</sequence>
<dbReference type="Proteomes" id="UP000198394">
    <property type="component" value="Unassembled WGS sequence"/>
</dbReference>
<accession>A0A226QI98</accession>
<dbReference type="Gene3D" id="2.115.10.20">
    <property type="entry name" value="Glycosyl hydrolase domain, family 43"/>
    <property type="match status" value="1"/>
</dbReference>
<dbReference type="InterPro" id="IPR007184">
    <property type="entry name" value="Mannoside_phosphorylase"/>
</dbReference>
<keyword evidence="4" id="KW-0326">Glycosidase</keyword>
<name>A0A226QI98_9BACL</name>
<dbReference type="RefSeq" id="WP_082798141.1">
    <property type="nucleotide sequence ID" value="NZ_NDYL01000002.1"/>
</dbReference>
<protein>
    <submittedName>
        <fullName evidence="4">Glycosidase</fullName>
    </submittedName>
</protein>
<dbReference type="GO" id="GO:0016757">
    <property type="term" value="F:glycosyltransferase activity"/>
    <property type="evidence" value="ECO:0007669"/>
    <property type="project" value="UniProtKB-KW"/>
</dbReference>
<evidence type="ECO:0000256" key="2">
    <source>
        <dbReference type="ARBA" id="ARBA00022679"/>
    </source>
</evidence>
<evidence type="ECO:0000313" key="5">
    <source>
        <dbReference type="Proteomes" id="UP000198394"/>
    </source>
</evidence>
<evidence type="ECO:0000313" key="4">
    <source>
        <dbReference type="EMBL" id="OXB91588.1"/>
    </source>
</evidence>
<comment type="similarity">
    <text evidence="3">Belongs to the glycosyl hydrolase 130 family.</text>
</comment>
<keyword evidence="2" id="KW-0808">Transferase</keyword>
<dbReference type="PIRSF" id="PIRSF016202">
    <property type="entry name" value="PH1107"/>
    <property type="match status" value="1"/>
</dbReference>
<gene>
    <name evidence="4" type="ORF">B9L23_09550</name>
</gene>
<proteinExistence type="inferred from homology"/>
<keyword evidence="4" id="KW-0378">Hydrolase</keyword>
<dbReference type="SUPFAM" id="SSF75005">
    <property type="entry name" value="Arabinanase/levansucrase/invertase"/>
    <property type="match status" value="1"/>
</dbReference>
<dbReference type="CDD" id="cd18612">
    <property type="entry name" value="GH130_Lin0857-like"/>
    <property type="match status" value="1"/>
</dbReference>
<dbReference type="InterPro" id="IPR023296">
    <property type="entry name" value="Glyco_hydro_beta-prop_sf"/>
</dbReference>